<evidence type="ECO:0000256" key="6">
    <source>
        <dbReference type="SAM" id="Phobius"/>
    </source>
</evidence>
<dbReference type="Gene3D" id="3.30.750.24">
    <property type="entry name" value="STAS domain"/>
    <property type="match status" value="1"/>
</dbReference>
<reference evidence="9" key="1">
    <citation type="submission" date="2022-07" db="EMBL/GenBank/DDBJ databases">
        <authorList>
            <person name="Trinca V."/>
            <person name="Uliana J.V.C."/>
            <person name="Torres T.T."/>
            <person name="Ward R.J."/>
            <person name="Monesi N."/>
        </authorList>
    </citation>
    <scope>NUCLEOTIDE SEQUENCE</scope>
    <source>
        <strain evidence="9">HSMRA1968</strain>
        <tissue evidence="9">Whole embryos</tissue>
    </source>
</reference>
<feature type="transmembrane region" description="Helical" evidence="6">
    <location>
        <begin position="514"/>
        <end position="547"/>
    </location>
</feature>
<feature type="transmembrane region" description="Helical" evidence="6">
    <location>
        <begin position="458"/>
        <end position="477"/>
    </location>
</feature>
<dbReference type="InterPro" id="IPR011547">
    <property type="entry name" value="SLC26A/SulP_dom"/>
</dbReference>
<dbReference type="Pfam" id="PF00916">
    <property type="entry name" value="Sulfate_transp"/>
    <property type="match status" value="1"/>
</dbReference>
<dbReference type="InterPro" id="IPR001902">
    <property type="entry name" value="SLC26A/SulP_fam"/>
</dbReference>
<feature type="transmembrane region" description="Helical" evidence="6">
    <location>
        <begin position="150"/>
        <end position="171"/>
    </location>
</feature>
<evidence type="ECO:0000256" key="1">
    <source>
        <dbReference type="ARBA" id="ARBA00004141"/>
    </source>
</evidence>
<evidence type="ECO:0000259" key="7">
    <source>
        <dbReference type="Pfam" id="PF00916"/>
    </source>
</evidence>
<dbReference type="Pfam" id="PF01740">
    <property type="entry name" value="STAS"/>
    <property type="match status" value="1"/>
</dbReference>
<keyword evidence="3 6" id="KW-1133">Transmembrane helix</keyword>
<dbReference type="InterPro" id="IPR002645">
    <property type="entry name" value="STAS_dom"/>
</dbReference>
<accession>A0A9Q0S9A0</accession>
<dbReference type="GO" id="GO:0016020">
    <property type="term" value="C:membrane"/>
    <property type="evidence" value="ECO:0007669"/>
    <property type="project" value="UniProtKB-SubCell"/>
</dbReference>
<organism evidence="9 10">
    <name type="scientific">Pseudolycoriella hygida</name>
    <dbReference type="NCBI Taxonomy" id="35572"/>
    <lineage>
        <taxon>Eukaryota</taxon>
        <taxon>Metazoa</taxon>
        <taxon>Ecdysozoa</taxon>
        <taxon>Arthropoda</taxon>
        <taxon>Hexapoda</taxon>
        <taxon>Insecta</taxon>
        <taxon>Pterygota</taxon>
        <taxon>Neoptera</taxon>
        <taxon>Endopterygota</taxon>
        <taxon>Diptera</taxon>
        <taxon>Nematocera</taxon>
        <taxon>Sciaroidea</taxon>
        <taxon>Sciaridae</taxon>
        <taxon>Pseudolycoriella</taxon>
    </lineage>
</organism>
<dbReference type="OrthoDB" id="288203at2759"/>
<dbReference type="EMBL" id="WJQU01000001">
    <property type="protein sequence ID" value="KAJ6650092.1"/>
    <property type="molecule type" value="Genomic_DNA"/>
</dbReference>
<dbReference type="Proteomes" id="UP001151699">
    <property type="component" value="Chromosome A"/>
</dbReference>
<evidence type="ECO:0000256" key="4">
    <source>
        <dbReference type="ARBA" id="ARBA00023136"/>
    </source>
</evidence>
<comment type="caution">
    <text evidence="9">The sequence shown here is derived from an EMBL/GenBank/DDBJ whole genome shotgun (WGS) entry which is preliminary data.</text>
</comment>
<comment type="subcellular location">
    <subcellularLocation>
        <location evidence="1">Membrane</location>
        <topology evidence="1">Multi-pass membrane protein</topology>
    </subcellularLocation>
</comment>
<evidence type="ECO:0000256" key="2">
    <source>
        <dbReference type="ARBA" id="ARBA00022692"/>
    </source>
</evidence>
<dbReference type="SUPFAM" id="SSF52091">
    <property type="entry name" value="SpoIIaa-like"/>
    <property type="match status" value="1"/>
</dbReference>
<dbReference type="CDD" id="cd07042">
    <property type="entry name" value="STAS_SulP_like_sulfate_transporter"/>
    <property type="match status" value="1"/>
</dbReference>
<dbReference type="PANTHER" id="PTHR11814">
    <property type="entry name" value="SULFATE TRANSPORTER"/>
    <property type="match status" value="1"/>
</dbReference>
<name>A0A9Q0S9A0_9DIPT</name>
<evidence type="ECO:0000313" key="9">
    <source>
        <dbReference type="EMBL" id="KAJ6650092.1"/>
    </source>
</evidence>
<feature type="transmembrane region" description="Helical" evidence="6">
    <location>
        <begin position="272"/>
        <end position="290"/>
    </location>
</feature>
<feature type="transmembrane region" description="Helical" evidence="6">
    <location>
        <begin position="484"/>
        <end position="502"/>
    </location>
</feature>
<evidence type="ECO:0000256" key="3">
    <source>
        <dbReference type="ARBA" id="ARBA00022989"/>
    </source>
</evidence>
<evidence type="ECO:0000256" key="5">
    <source>
        <dbReference type="SAM" id="MobiDB-lite"/>
    </source>
</evidence>
<feature type="region of interest" description="Disordered" evidence="5">
    <location>
        <begin position="1"/>
        <end position="20"/>
    </location>
</feature>
<keyword evidence="2 6" id="KW-0812">Transmembrane</keyword>
<feature type="transmembrane region" description="Helical" evidence="6">
    <location>
        <begin position="379"/>
        <end position="399"/>
    </location>
</feature>
<feature type="domain" description="SLC26A/SulP transporter" evidence="7">
    <location>
        <begin position="119"/>
        <end position="514"/>
    </location>
</feature>
<feature type="transmembrane region" description="Helical" evidence="6">
    <location>
        <begin position="192"/>
        <end position="214"/>
    </location>
</feature>
<keyword evidence="10" id="KW-1185">Reference proteome</keyword>
<keyword evidence="4 6" id="KW-0472">Membrane</keyword>
<evidence type="ECO:0000259" key="8">
    <source>
        <dbReference type="Pfam" id="PF01740"/>
    </source>
</evidence>
<feature type="transmembrane region" description="Helical" evidence="6">
    <location>
        <begin position="121"/>
        <end position="144"/>
    </location>
</feature>
<feature type="transmembrane region" description="Helical" evidence="6">
    <location>
        <begin position="310"/>
        <end position="334"/>
    </location>
</feature>
<dbReference type="AlphaFoldDB" id="A0A9Q0S9A0"/>
<feature type="domain" description="STAS" evidence="8">
    <location>
        <begin position="566"/>
        <end position="651"/>
    </location>
</feature>
<protein>
    <submittedName>
        <fullName evidence="9">Sodium-independent sulfate anion transporter</fullName>
    </submittedName>
</protein>
<gene>
    <name evidence="9" type="primary">Slc26a11_1</name>
    <name evidence="9" type="ORF">Bhyg_05336</name>
</gene>
<dbReference type="InterPro" id="IPR036513">
    <property type="entry name" value="STAS_dom_sf"/>
</dbReference>
<feature type="transmembrane region" description="Helical" evidence="6">
    <location>
        <begin position="420"/>
        <end position="438"/>
    </location>
</feature>
<sequence>MAKDNIDIETNNTMSPRQAEKSEKGVYNIHGVTASQYFVNTNPASYGSNDFLCKFRKYEFRHFNKKISVTPNRRISVIDQAKAAIVQLDAKKVFRKKVFLKRLPITNWLPKYSADDAIGDLIAGITVGLTIIPQALAYAGIAGLPPQAGLYGSFLGAILYIFIGSCRCVNVGPSSTSSFLTNQVAGGDWPRAVLCGVIAGIIEFIMGIFGLGFVTDFVSEPVLSGFSSAVAIMIFTGQIKSLLGIKAHGHTFLQVWRTILQDIENTRLGDTIMGVVCLIVLVLMRQLPKIKIGPKEDDRKSIFQKIFNRFLWYIGTARNFIVVVISTLISFLLIQNDRGDLLKTIGHVPQGLPEFKLPLLNVPEIKNETGFVIQQGETFWEMISFMNIGLLAVPIIALIETMSINKSAARGKPVDATQELIAIGAGSLVNCFVGGYPGNGSFSRGAINRESGARTPLGSLYSGILVIIALLFLTPYFQYIPNSSLAAVIMAAVIFMIEFQVVKPLWRSKRSDLIPAFACFITCLMLGIPVGTFIGIGVNMLFIMYHAARPKIQMERRYTLKNNKYLFIKPDRCLMFPSVDYVRNLINKQGIKEKLPVIIDCTCVYGADFTTAKAIQMLLEDFGARQQPLFFLNLKPSVAETFEGAELDMHVYYSLDLLERIVDDPKVNVDLLNNVVEDTRPKRFWTQL</sequence>
<proteinExistence type="predicted"/>
<dbReference type="GO" id="GO:0055085">
    <property type="term" value="P:transmembrane transport"/>
    <property type="evidence" value="ECO:0007669"/>
    <property type="project" value="InterPro"/>
</dbReference>
<evidence type="ECO:0000313" key="10">
    <source>
        <dbReference type="Proteomes" id="UP001151699"/>
    </source>
</evidence>